<sequence>MARTFTPEEISEMKAFLQAHPPDPAYDEEAELFDGELPPNEFKARCIQDILEHLGELPASNN</sequence>
<dbReference type="AlphaFoldDB" id="A0A9D2FJ71"/>
<proteinExistence type="predicted"/>
<reference evidence="1" key="2">
    <citation type="submission" date="2021-04" db="EMBL/GenBank/DDBJ databases">
        <authorList>
            <person name="Gilroy R."/>
        </authorList>
    </citation>
    <scope>NUCLEOTIDE SEQUENCE</scope>
    <source>
        <strain evidence="1">CHK188-11489</strain>
    </source>
</reference>
<protein>
    <submittedName>
        <fullName evidence="1">Uncharacterized protein</fullName>
    </submittedName>
</protein>
<dbReference type="EMBL" id="DXBF01000011">
    <property type="protein sequence ID" value="HIZ61405.1"/>
    <property type="molecule type" value="Genomic_DNA"/>
</dbReference>
<reference evidence="1" key="1">
    <citation type="journal article" date="2021" name="PeerJ">
        <title>Extensive microbial diversity within the chicken gut microbiome revealed by metagenomics and culture.</title>
        <authorList>
            <person name="Gilroy R."/>
            <person name="Ravi A."/>
            <person name="Getino M."/>
            <person name="Pursley I."/>
            <person name="Horton D.L."/>
            <person name="Alikhan N.F."/>
            <person name="Baker D."/>
            <person name="Gharbi K."/>
            <person name="Hall N."/>
            <person name="Watson M."/>
            <person name="Adriaenssens E.M."/>
            <person name="Foster-Nyarko E."/>
            <person name="Jarju S."/>
            <person name="Secka A."/>
            <person name="Antonio M."/>
            <person name="Oren A."/>
            <person name="Chaudhuri R.R."/>
            <person name="La Ragione R."/>
            <person name="Hildebrand F."/>
            <person name="Pallen M.J."/>
        </authorList>
    </citation>
    <scope>NUCLEOTIDE SEQUENCE</scope>
    <source>
        <strain evidence="1">CHK188-11489</strain>
    </source>
</reference>
<evidence type="ECO:0000313" key="2">
    <source>
        <dbReference type="Proteomes" id="UP000824105"/>
    </source>
</evidence>
<organism evidence="1 2">
    <name type="scientific">Candidatus Gemmiger avistercoris</name>
    <dbReference type="NCBI Taxonomy" id="2838606"/>
    <lineage>
        <taxon>Bacteria</taxon>
        <taxon>Bacillati</taxon>
        <taxon>Bacillota</taxon>
        <taxon>Clostridia</taxon>
        <taxon>Eubacteriales</taxon>
        <taxon>Gemmiger</taxon>
    </lineage>
</organism>
<name>A0A9D2FJ71_9FIRM</name>
<gene>
    <name evidence="1" type="ORF">H9724_01360</name>
</gene>
<evidence type="ECO:0000313" key="1">
    <source>
        <dbReference type="EMBL" id="HIZ61405.1"/>
    </source>
</evidence>
<dbReference type="Proteomes" id="UP000824105">
    <property type="component" value="Unassembled WGS sequence"/>
</dbReference>
<accession>A0A9D2FJ71</accession>
<comment type="caution">
    <text evidence="1">The sequence shown here is derived from an EMBL/GenBank/DDBJ whole genome shotgun (WGS) entry which is preliminary data.</text>
</comment>